<organism evidence="2">
    <name type="scientific">marine metagenome</name>
    <dbReference type="NCBI Taxonomy" id="408172"/>
    <lineage>
        <taxon>unclassified sequences</taxon>
        <taxon>metagenomes</taxon>
        <taxon>ecological metagenomes</taxon>
    </lineage>
</organism>
<dbReference type="EMBL" id="UINC01070817">
    <property type="protein sequence ID" value="SVC05255.1"/>
    <property type="molecule type" value="Genomic_DNA"/>
</dbReference>
<dbReference type="PROSITE" id="PS50104">
    <property type="entry name" value="TIR"/>
    <property type="match status" value="1"/>
</dbReference>
<sequence>MSDIFISYSRRDIDFVRHLFDQLQERDHESWVDWQDILPTADWLAEIYQGIEAADSFLFVISPDSVVSEFCTLEIEHAVKHNKRLIPVVWEDVEDSQVHASMVARNWIFLRQED</sequence>
<dbReference type="PANTHER" id="PTHR47508">
    <property type="entry name" value="SAM DOMAIN-CONTAINING PROTEIN-RELATED"/>
    <property type="match status" value="1"/>
</dbReference>
<dbReference type="SUPFAM" id="SSF52200">
    <property type="entry name" value="Toll/Interleukin receptor TIR domain"/>
    <property type="match status" value="1"/>
</dbReference>
<dbReference type="AlphaFoldDB" id="A0A382J107"/>
<name>A0A382J107_9ZZZZ</name>
<dbReference type="PANTHER" id="PTHR47508:SF1">
    <property type="entry name" value="NON-SPECIFIC SERINE_THREONINE PROTEIN KINASE"/>
    <property type="match status" value="1"/>
</dbReference>
<gene>
    <name evidence="2" type="ORF">METZ01_LOCUS258109</name>
</gene>
<dbReference type="Pfam" id="PF13676">
    <property type="entry name" value="TIR_2"/>
    <property type="match status" value="1"/>
</dbReference>
<accession>A0A382J107</accession>
<evidence type="ECO:0000313" key="2">
    <source>
        <dbReference type="EMBL" id="SVC05255.1"/>
    </source>
</evidence>
<dbReference type="InterPro" id="IPR035897">
    <property type="entry name" value="Toll_tir_struct_dom_sf"/>
</dbReference>
<protein>
    <recommendedName>
        <fullName evidence="1">TIR domain-containing protein</fullName>
    </recommendedName>
</protein>
<evidence type="ECO:0000259" key="1">
    <source>
        <dbReference type="PROSITE" id="PS50104"/>
    </source>
</evidence>
<feature type="domain" description="TIR" evidence="1">
    <location>
        <begin position="1"/>
        <end position="114"/>
    </location>
</feature>
<dbReference type="InterPro" id="IPR000157">
    <property type="entry name" value="TIR_dom"/>
</dbReference>
<feature type="non-terminal residue" evidence="2">
    <location>
        <position position="114"/>
    </location>
</feature>
<dbReference type="GO" id="GO:0007165">
    <property type="term" value="P:signal transduction"/>
    <property type="evidence" value="ECO:0007669"/>
    <property type="project" value="InterPro"/>
</dbReference>
<dbReference type="Gene3D" id="3.40.50.10140">
    <property type="entry name" value="Toll/interleukin-1 receptor homology (TIR) domain"/>
    <property type="match status" value="1"/>
</dbReference>
<reference evidence="2" key="1">
    <citation type="submission" date="2018-05" db="EMBL/GenBank/DDBJ databases">
        <authorList>
            <person name="Lanie J.A."/>
            <person name="Ng W.-L."/>
            <person name="Kazmierczak K.M."/>
            <person name="Andrzejewski T.M."/>
            <person name="Davidsen T.M."/>
            <person name="Wayne K.J."/>
            <person name="Tettelin H."/>
            <person name="Glass J.I."/>
            <person name="Rusch D."/>
            <person name="Podicherti R."/>
            <person name="Tsui H.-C.T."/>
            <person name="Winkler M.E."/>
        </authorList>
    </citation>
    <scope>NUCLEOTIDE SEQUENCE</scope>
</reference>
<proteinExistence type="predicted"/>